<feature type="domain" description="YcxB-like C-terminal" evidence="1">
    <location>
        <begin position="35"/>
        <end position="95"/>
    </location>
</feature>
<dbReference type="EMBL" id="SSHJ02000001">
    <property type="protein sequence ID" value="MFN0254162.1"/>
    <property type="molecule type" value="Genomic_DNA"/>
</dbReference>
<proteinExistence type="predicted"/>
<keyword evidence="3" id="KW-1185">Reference proteome</keyword>
<comment type="caution">
    <text evidence="2">The sequence shown here is derived from an EMBL/GenBank/DDBJ whole genome shotgun (WGS) entry which is preliminary data.</text>
</comment>
<dbReference type="Pfam" id="PF14317">
    <property type="entry name" value="YcxB"/>
    <property type="match status" value="1"/>
</dbReference>
<sequence>MYFAIFYPVLVIITYWRFTTSKQNKLLFTEREHEIYNEKIVSNLQNGSTSTIFIDSFVKTFEIKDAYLLYISKNQSMIFPKRHFKSKEDENWFRKEIFLRIKHSR</sequence>
<protein>
    <submittedName>
        <fullName evidence="2">YcxB family protein</fullName>
    </submittedName>
</protein>
<evidence type="ECO:0000259" key="1">
    <source>
        <dbReference type="Pfam" id="PF14317"/>
    </source>
</evidence>
<evidence type="ECO:0000313" key="3">
    <source>
        <dbReference type="Proteomes" id="UP001517247"/>
    </source>
</evidence>
<organism evidence="2 3">
    <name type="scientific">Pedobacter ureilyticus</name>
    <dbReference type="NCBI Taxonomy" id="1393051"/>
    <lineage>
        <taxon>Bacteria</taxon>
        <taxon>Pseudomonadati</taxon>
        <taxon>Bacteroidota</taxon>
        <taxon>Sphingobacteriia</taxon>
        <taxon>Sphingobacteriales</taxon>
        <taxon>Sphingobacteriaceae</taxon>
        <taxon>Pedobacter</taxon>
    </lineage>
</organism>
<dbReference type="InterPro" id="IPR025588">
    <property type="entry name" value="YcxB-like_C"/>
</dbReference>
<accession>A0ABW9J0V5</accession>
<name>A0ABW9J0V5_9SPHI</name>
<gene>
    <name evidence="2" type="ORF">E6A44_001155</name>
</gene>
<dbReference type="Proteomes" id="UP001517247">
    <property type="component" value="Unassembled WGS sequence"/>
</dbReference>
<evidence type="ECO:0000313" key="2">
    <source>
        <dbReference type="EMBL" id="MFN0254162.1"/>
    </source>
</evidence>
<reference evidence="2 3" key="1">
    <citation type="submission" date="2024-12" db="EMBL/GenBank/DDBJ databases">
        <authorList>
            <person name="Hu S."/>
        </authorList>
    </citation>
    <scope>NUCLEOTIDE SEQUENCE [LARGE SCALE GENOMIC DNA]</scope>
    <source>
        <strain evidence="2 3">THG-T11</strain>
    </source>
</reference>
<dbReference type="RefSeq" id="WP_394348107.1">
    <property type="nucleotide sequence ID" value="NZ_SSHJ02000001.1"/>
</dbReference>